<protein>
    <recommendedName>
        <fullName evidence="10">ATP synthase subunit 4</fullName>
    </recommendedName>
</protein>
<sequence length="272" mass="29367">DLKAAVIPASPDHLTMASRLARSAVGANLLRPTLARRALPAISASVSGARNASNVPAEDPKKKAQSIVDALPGNSILSKTAILSSSAALSVYAISNEYYVVNEETVVAFCLLAVWGGLIKYGGPMYSEWAEAQANKIKGLLNQARADHTQAVKGRIEDVKQMSSVVEITKSLFEVSKETAKLEAEAYEQEQKTAIAAEAKAVLDSWVRYEGQVKQRQQKELAESIIAKVTKELENPKVLQQILQQSVADVESKKQCPAPTSPSSEVPRTSFY</sequence>
<dbReference type="Gene3D" id="1.20.5.2210">
    <property type="match status" value="1"/>
</dbReference>
<keyword evidence="2 10" id="KW-0813">Transport</keyword>
<evidence type="ECO:0000256" key="1">
    <source>
        <dbReference type="ARBA" id="ARBA00007479"/>
    </source>
</evidence>
<comment type="caution">
    <text evidence="12">The sequence shown here is derived from an EMBL/GenBank/DDBJ whole genome shotgun (WGS) entry which is preliminary data.</text>
</comment>
<dbReference type="FunFam" id="1.20.5.2210:FF:000002">
    <property type="entry name" value="ATP synthase subunit 4 mitochondrial"/>
    <property type="match status" value="1"/>
</dbReference>
<keyword evidence="13" id="KW-1185">Reference proteome</keyword>
<feature type="region of interest" description="Disordered" evidence="11">
    <location>
        <begin position="250"/>
        <end position="272"/>
    </location>
</feature>
<dbReference type="Pfam" id="PF05405">
    <property type="entry name" value="Mt_ATP-synt_B"/>
    <property type="match status" value="1"/>
</dbReference>
<keyword evidence="7 10" id="KW-0496">Mitochondrion</keyword>
<dbReference type="SUPFAM" id="SSF161060">
    <property type="entry name" value="ATP synthase B chain-like"/>
    <property type="match status" value="1"/>
</dbReference>
<gene>
    <name evidence="12" type="ORF">GCG54_00004865</name>
</gene>
<evidence type="ECO:0000313" key="12">
    <source>
        <dbReference type="EMBL" id="KAF3803689.1"/>
    </source>
</evidence>
<proteinExistence type="inferred from homology"/>
<organism evidence="12 13">
    <name type="scientific">Colletotrichum gloeosporioides</name>
    <name type="common">Anthracnose fungus</name>
    <name type="synonym">Glomerella cingulata</name>
    <dbReference type="NCBI Taxonomy" id="474922"/>
    <lineage>
        <taxon>Eukaryota</taxon>
        <taxon>Fungi</taxon>
        <taxon>Dikarya</taxon>
        <taxon>Ascomycota</taxon>
        <taxon>Pezizomycotina</taxon>
        <taxon>Sordariomycetes</taxon>
        <taxon>Hypocreomycetidae</taxon>
        <taxon>Glomerellales</taxon>
        <taxon>Glomerellaceae</taxon>
        <taxon>Colletotrichum</taxon>
        <taxon>Colletotrichum gloeosporioides species complex</taxon>
    </lineage>
</organism>
<accession>A0A8H4FJZ0</accession>
<dbReference type="PANTHER" id="PTHR12733:SF3">
    <property type="entry name" value="ATP SYNTHASE F(0) COMPLEX SUBUNIT B1, MITOCHONDRIAL"/>
    <property type="match status" value="1"/>
</dbReference>
<name>A0A8H4FJZ0_COLGL</name>
<dbReference type="PANTHER" id="PTHR12733">
    <property type="entry name" value="MITOCHONDRIAL ATP SYNTHASE B CHAIN"/>
    <property type="match status" value="1"/>
</dbReference>
<keyword evidence="6 10" id="KW-0406">Ion transport</keyword>
<dbReference type="InterPro" id="IPR013837">
    <property type="entry name" value="ATP_synth_F0_suB"/>
</dbReference>
<keyword evidence="4 10" id="KW-0375">Hydrogen ion transport</keyword>
<evidence type="ECO:0000256" key="11">
    <source>
        <dbReference type="SAM" id="MobiDB-lite"/>
    </source>
</evidence>
<evidence type="ECO:0000256" key="2">
    <source>
        <dbReference type="ARBA" id="ARBA00022448"/>
    </source>
</evidence>
<dbReference type="InterPro" id="IPR008688">
    <property type="entry name" value="ATP_synth_Bsub_B/MI25"/>
</dbReference>
<evidence type="ECO:0000313" key="13">
    <source>
        <dbReference type="Proteomes" id="UP000613401"/>
    </source>
</evidence>
<keyword evidence="5 10" id="KW-0999">Mitochondrion inner membrane</keyword>
<evidence type="ECO:0000256" key="5">
    <source>
        <dbReference type="ARBA" id="ARBA00022792"/>
    </source>
</evidence>
<dbReference type="GeneID" id="69012017"/>
<evidence type="ECO:0000256" key="3">
    <source>
        <dbReference type="ARBA" id="ARBA00022547"/>
    </source>
</evidence>
<evidence type="ECO:0000256" key="7">
    <source>
        <dbReference type="ARBA" id="ARBA00023128"/>
    </source>
</evidence>
<feature type="non-terminal residue" evidence="12">
    <location>
        <position position="1"/>
    </location>
</feature>
<feature type="compositionally biased region" description="Polar residues" evidence="11">
    <location>
        <begin position="261"/>
        <end position="272"/>
    </location>
</feature>
<keyword evidence="3 10" id="KW-0138">CF(0)</keyword>
<dbReference type="GO" id="GO:0045259">
    <property type="term" value="C:proton-transporting ATP synthase complex"/>
    <property type="evidence" value="ECO:0007669"/>
    <property type="project" value="UniProtKB-KW"/>
</dbReference>
<comment type="function">
    <text evidence="10">Subunit b, of the mitochondrial membrane ATP synthase complex (F(1)F(0) ATP synthase or Complex V) that produces ATP from ADP in the presence of a proton gradient across the membrane which is generated by electron transport complexes of the respiratory chain. ATP synthase complex consist of a soluble F(1) head domain - the catalytic core - and a membrane F(1) domain - the membrane proton channel. These two domains are linked by a central stalk rotating inside the F(1) region and a stationary peripheral stalk. During catalysis, ATP synthesis in the catalytic domain of F(1) is coupled via a rotary mechanism of the central stalk subunits to proton translocation. In vivo, can only synthesize ATP although its ATP hydrolase activity can be activated artificially in vitro. Part of the complex F(0) domain. Part of the complex F(0) domain and the peripheric stalk, which acts as a stator to hold the catalytic alpha(3)beta(3) subcomplex and subunit a/ATP6 static relative to the rotary elements.</text>
</comment>
<evidence type="ECO:0000256" key="4">
    <source>
        <dbReference type="ARBA" id="ARBA00022781"/>
    </source>
</evidence>
<reference evidence="12" key="2">
    <citation type="submission" date="2020-03" db="EMBL/GenBank/DDBJ databases">
        <authorList>
            <person name="Fu F.-F."/>
            <person name="Chen J."/>
        </authorList>
    </citation>
    <scope>NUCLEOTIDE SEQUENCE</scope>
    <source>
        <strain evidence="12">Lc1</strain>
    </source>
</reference>
<comment type="similarity">
    <text evidence="1 10">Belongs to the eukaryotic ATPase B chain family.</text>
</comment>
<dbReference type="AlphaFoldDB" id="A0A8H4FJZ0"/>
<dbReference type="RefSeq" id="XP_045262848.1">
    <property type="nucleotide sequence ID" value="XM_045404905.1"/>
</dbReference>
<dbReference type="GO" id="GO:0046933">
    <property type="term" value="F:proton-transporting ATP synthase activity, rotational mechanism"/>
    <property type="evidence" value="ECO:0007669"/>
    <property type="project" value="TreeGrafter"/>
</dbReference>
<evidence type="ECO:0000256" key="9">
    <source>
        <dbReference type="ARBA" id="ARBA00062152"/>
    </source>
</evidence>
<dbReference type="GO" id="GO:0005743">
    <property type="term" value="C:mitochondrial inner membrane"/>
    <property type="evidence" value="ECO:0007669"/>
    <property type="project" value="UniProtKB-SubCell"/>
</dbReference>
<evidence type="ECO:0000256" key="8">
    <source>
        <dbReference type="ARBA" id="ARBA00023136"/>
    </source>
</evidence>
<dbReference type="Proteomes" id="UP000613401">
    <property type="component" value="Unassembled WGS sequence"/>
</dbReference>
<evidence type="ECO:0000256" key="6">
    <source>
        <dbReference type="ARBA" id="ARBA00023065"/>
    </source>
</evidence>
<dbReference type="EMBL" id="WVTB01000054">
    <property type="protein sequence ID" value="KAF3803689.1"/>
    <property type="molecule type" value="Genomic_DNA"/>
</dbReference>
<comment type="subcellular location">
    <subcellularLocation>
        <location evidence="10">Mitochondrion</location>
    </subcellularLocation>
    <subcellularLocation>
        <location evidence="10">Mitochondrion inner membrane</location>
    </subcellularLocation>
</comment>
<evidence type="ECO:0000256" key="10">
    <source>
        <dbReference type="RuleBase" id="RU368017"/>
    </source>
</evidence>
<keyword evidence="8 10" id="KW-0472">Membrane</keyword>
<reference evidence="12" key="1">
    <citation type="journal article" date="2020" name="Phytopathology">
        <title>Genome sequence and comparative analysis of Colletotrichum gloeosporioides isolated from Liriodendron leaves.</title>
        <authorList>
            <person name="Fu F.F."/>
            <person name="Hao Z."/>
            <person name="Wang P."/>
            <person name="Lu Y."/>
            <person name="Xue L.J."/>
            <person name="Wei G."/>
            <person name="Tian Y."/>
            <person name="Baishi H."/>
            <person name="Xu H."/>
            <person name="Shi J."/>
            <person name="Cheng T."/>
            <person name="Wang G."/>
            <person name="Yi Y."/>
            <person name="Chen J."/>
        </authorList>
    </citation>
    <scope>NUCLEOTIDE SEQUENCE</scope>
    <source>
        <strain evidence="12">Lc1</strain>
    </source>
</reference>
<comment type="subunit">
    <text evidence="9 10">F-type ATPases have 2 components, CF(1) - the catalytic core - and CF(0) - the membrane proton channel. In yeast, the dimeric form of ATP synthase consists of 17 polypeptides: alpha, beta, gamma, delta, epsilon, 4 (B), 5 (OSCP), 6 (A), 8, 9 (C), d, E (Tim11), f, g, h, i/j and k.</text>
</comment>